<gene>
    <name evidence="2" type="ORF">FHX71_005096</name>
</gene>
<dbReference type="Pfam" id="PF13560">
    <property type="entry name" value="HTH_31"/>
    <property type="match status" value="1"/>
</dbReference>
<sequence>MDANDPLYMDPDDVDMTIARQQAENAFGLVAQLRERRKTMGLLQKDVAQRMNRDTAVVSRLERLGSDPRWSSLQRYANALGVVLKYDWTTREQLLLERLGHDTADAEPDVDPTAAVRQFMAGR</sequence>
<keyword evidence="3" id="KW-1185">Reference proteome</keyword>
<dbReference type="InterPro" id="IPR001387">
    <property type="entry name" value="Cro/C1-type_HTH"/>
</dbReference>
<comment type="caution">
    <text evidence="2">The sequence shown here is derived from an EMBL/GenBank/DDBJ whole genome shotgun (WGS) entry which is preliminary data.</text>
</comment>
<evidence type="ECO:0000259" key="1">
    <source>
        <dbReference type="PROSITE" id="PS50943"/>
    </source>
</evidence>
<organism evidence="2 3">
    <name type="scientific">Promicromonospora sukumoe</name>
    <dbReference type="NCBI Taxonomy" id="88382"/>
    <lineage>
        <taxon>Bacteria</taxon>
        <taxon>Bacillati</taxon>
        <taxon>Actinomycetota</taxon>
        <taxon>Actinomycetes</taxon>
        <taxon>Micrococcales</taxon>
        <taxon>Promicromonosporaceae</taxon>
        <taxon>Promicromonospora</taxon>
    </lineage>
</organism>
<dbReference type="PROSITE" id="PS50943">
    <property type="entry name" value="HTH_CROC1"/>
    <property type="match status" value="1"/>
</dbReference>
<evidence type="ECO:0000313" key="3">
    <source>
        <dbReference type="Proteomes" id="UP000540568"/>
    </source>
</evidence>
<accession>A0A7W3JDZ6</accession>
<evidence type="ECO:0000313" key="2">
    <source>
        <dbReference type="EMBL" id="MBA8811089.1"/>
    </source>
</evidence>
<dbReference type="SUPFAM" id="SSF47413">
    <property type="entry name" value="lambda repressor-like DNA-binding domains"/>
    <property type="match status" value="1"/>
</dbReference>
<reference evidence="2 3" key="1">
    <citation type="submission" date="2020-07" db="EMBL/GenBank/DDBJ databases">
        <title>Sequencing the genomes of 1000 actinobacteria strains.</title>
        <authorList>
            <person name="Klenk H.-P."/>
        </authorList>
    </citation>
    <scope>NUCLEOTIDE SEQUENCE [LARGE SCALE GENOMIC DNA]</scope>
    <source>
        <strain evidence="2 3">DSM 44121</strain>
    </source>
</reference>
<dbReference type="RefSeq" id="WP_182620278.1">
    <property type="nucleotide sequence ID" value="NZ_BAAATF010000009.1"/>
</dbReference>
<feature type="domain" description="HTH cro/C1-type" evidence="1">
    <location>
        <begin position="33"/>
        <end position="88"/>
    </location>
</feature>
<dbReference type="EMBL" id="JACGWV010000003">
    <property type="protein sequence ID" value="MBA8811089.1"/>
    <property type="molecule type" value="Genomic_DNA"/>
</dbReference>
<dbReference type="GO" id="GO:0003677">
    <property type="term" value="F:DNA binding"/>
    <property type="evidence" value="ECO:0007669"/>
    <property type="project" value="InterPro"/>
</dbReference>
<dbReference type="AlphaFoldDB" id="A0A7W3JDZ6"/>
<dbReference type="SMART" id="SM00530">
    <property type="entry name" value="HTH_XRE"/>
    <property type="match status" value="1"/>
</dbReference>
<name>A0A7W3JDZ6_9MICO</name>
<proteinExistence type="predicted"/>
<dbReference type="InterPro" id="IPR010982">
    <property type="entry name" value="Lambda_DNA-bd_dom_sf"/>
</dbReference>
<protein>
    <submittedName>
        <fullName evidence="2">Transcriptional regulator with XRE-family HTH domain</fullName>
    </submittedName>
</protein>
<dbReference type="CDD" id="cd00093">
    <property type="entry name" value="HTH_XRE"/>
    <property type="match status" value="1"/>
</dbReference>
<dbReference type="Gene3D" id="1.10.260.40">
    <property type="entry name" value="lambda repressor-like DNA-binding domains"/>
    <property type="match status" value="1"/>
</dbReference>
<dbReference type="Proteomes" id="UP000540568">
    <property type="component" value="Unassembled WGS sequence"/>
</dbReference>